<protein>
    <submittedName>
        <fullName evidence="1">Uncharacterized protein</fullName>
    </submittedName>
</protein>
<sequence length="42" mass="5075">MCDHISSSKVRFWGNCHLWQERSHPFPGGDRFKLCFIYLLDF</sequence>
<gene>
    <name evidence="1" type="ORF">GXM_07132</name>
</gene>
<evidence type="ECO:0000313" key="1">
    <source>
        <dbReference type="EMBL" id="QFS49638.1"/>
    </source>
</evidence>
<dbReference type="AlphaFoldDB" id="A0A5P8WA47"/>
<dbReference type="EMBL" id="CP045227">
    <property type="protein sequence ID" value="QFS49638.1"/>
    <property type="molecule type" value="Genomic_DNA"/>
</dbReference>
<proteinExistence type="predicted"/>
<organism evidence="1 2">
    <name type="scientific">Nostoc sphaeroides CCNUC1</name>
    <dbReference type="NCBI Taxonomy" id="2653204"/>
    <lineage>
        <taxon>Bacteria</taxon>
        <taxon>Bacillati</taxon>
        <taxon>Cyanobacteriota</taxon>
        <taxon>Cyanophyceae</taxon>
        <taxon>Nostocales</taxon>
        <taxon>Nostocaceae</taxon>
        <taxon>Nostoc</taxon>
    </lineage>
</organism>
<evidence type="ECO:0000313" key="2">
    <source>
        <dbReference type="Proteomes" id="UP000326678"/>
    </source>
</evidence>
<dbReference type="Proteomes" id="UP000326678">
    <property type="component" value="Chromosome Gxm2"/>
</dbReference>
<keyword evidence="2" id="KW-1185">Reference proteome</keyword>
<name>A0A5P8WA47_9NOSO</name>
<dbReference type="KEGG" id="nsh:GXM_07132"/>
<accession>A0A5P8WA47</accession>
<reference evidence="1 2" key="1">
    <citation type="submission" date="2019-10" db="EMBL/GenBank/DDBJ databases">
        <title>Genomic and transcriptomic insights into the perfect genentic adaptation of a filamentous nitrogen-fixing cyanobacterium to rice fields.</title>
        <authorList>
            <person name="Chen Z."/>
        </authorList>
    </citation>
    <scope>NUCLEOTIDE SEQUENCE [LARGE SCALE GENOMIC DNA]</scope>
    <source>
        <strain evidence="1">CCNUC1</strain>
    </source>
</reference>